<dbReference type="Proteomes" id="UP000199205">
    <property type="component" value="Unassembled WGS sequence"/>
</dbReference>
<dbReference type="AlphaFoldDB" id="A0A1C3XBY9"/>
<protein>
    <submittedName>
        <fullName evidence="1">Uncharacterized protein</fullName>
    </submittedName>
</protein>
<reference evidence="1 2" key="1">
    <citation type="submission" date="2016-08" db="EMBL/GenBank/DDBJ databases">
        <authorList>
            <person name="Seilhamer J.J."/>
        </authorList>
    </citation>
    <scope>NUCLEOTIDE SEQUENCE [LARGE SCALE GENOMIC DNA]</scope>
    <source>
        <strain evidence="1 2">P1-7</strain>
    </source>
</reference>
<gene>
    <name evidence="1" type="ORF">GA0061101_13125</name>
</gene>
<evidence type="ECO:0000313" key="2">
    <source>
        <dbReference type="Proteomes" id="UP000199205"/>
    </source>
</evidence>
<organism evidence="1 2">
    <name type="scientific">Rhizobium lusitanum</name>
    <dbReference type="NCBI Taxonomy" id="293958"/>
    <lineage>
        <taxon>Bacteria</taxon>
        <taxon>Pseudomonadati</taxon>
        <taxon>Pseudomonadota</taxon>
        <taxon>Alphaproteobacteria</taxon>
        <taxon>Hyphomicrobiales</taxon>
        <taxon>Rhizobiaceae</taxon>
        <taxon>Rhizobium/Agrobacterium group</taxon>
        <taxon>Rhizobium</taxon>
    </lineage>
</organism>
<accession>A0A1C3XBY9</accession>
<evidence type="ECO:0000313" key="1">
    <source>
        <dbReference type="EMBL" id="SCB49731.1"/>
    </source>
</evidence>
<dbReference type="EMBL" id="FMAF01000031">
    <property type="protein sequence ID" value="SCB49731.1"/>
    <property type="molecule type" value="Genomic_DNA"/>
</dbReference>
<sequence length="174" mass="19232">MLLPFGFTRSGWSVSSRATAHAFAAKSSPDSITSRSAMPKPARSSAIHTRYDRRAHTFLSAIAFAASFIFWLNQSALTLDHDLKFFFVNNIWGSLPVRTISCSLQSPRRSILSRDTKEGAPLTGRAPFLCRRRPQTRCCILTATALRMRSVVKHSVGTHAIFSGDADIACRSSR</sequence>
<name>A0A1C3XBY9_9HYPH</name>
<proteinExistence type="predicted"/>